<reference evidence="2 3" key="1">
    <citation type="journal article" date="2014" name="PLoS Genet.">
        <title>Phylogenetically driven sequencing of extremely halophilic archaea reveals strategies for static and dynamic osmo-response.</title>
        <authorList>
            <person name="Becker E.A."/>
            <person name="Seitzer P.M."/>
            <person name="Tritt A."/>
            <person name="Larsen D."/>
            <person name="Krusor M."/>
            <person name="Yao A.I."/>
            <person name="Wu D."/>
            <person name="Madern D."/>
            <person name="Eisen J.A."/>
            <person name="Darling A.E."/>
            <person name="Facciotti M.T."/>
        </authorList>
    </citation>
    <scope>NUCLEOTIDE SEQUENCE [LARGE SCALE GENOMIC DNA]</scope>
    <source>
        <strain evidence="2 3">JCM 10478</strain>
    </source>
</reference>
<dbReference type="Proteomes" id="UP000011632">
    <property type="component" value="Unassembled WGS sequence"/>
</dbReference>
<dbReference type="AlphaFoldDB" id="L9YAM1"/>
<evidence type="ECO:0000256" key="1">
    <source>
        <dbReference type="SAM" id="Phobius"/>
    </source>
</evidence>
<sequence length="59" mass="6421">MVTLPLPSLEMLAAVVVAFLAGACCPTYYATERLRGFGRATFAKIPYQPPPGMDREEAM</sequence>
<proteinExistence type="predicted"/>
<keyword evidence="3" id="KW-1185">Reference proteome</keyword>
<feature type="transmembrane region" description="Helical" evidence="1">
    <location>
        <begin position="12"/>
        <end position="30"/>
    </location>
</feature>
<dbReference type="EMBL" id="AOID01000005">
    <property type="protein sequence ID" value="ELY71090.1"/>
    <property type="molecule type" value="Genomic_DNA"/>
</dbReference>
<keyword evidence="1" id="KW-1133">Transmembrane helix</keyword>
<protein>
    <submittedName>
        <fullName evidence="2">Uncharacterized protein</fullName>
    </submittedName>
</protein>
<name>L9YAM1_9EURY</name>
<evidence type="ECO:0000313" key="2">
    <source>
        <dbReference type="EMBL" id="ELY71090.1"/>
    </source>
</evidence>
<dbReference type="STRING" id="1227496.C489_02011"/>
<accession>L9YAM1</accession>
<gene>
    <name evidence="2" type="ORF">C489_02011</name>
</gene>
<dbReference type="PATRIC" id="fig|1227496.3.peg.419"/>
<organism evidence="2 3">
    <name type="scientific">Natrinema versiforme JCM 10478</name>
    <dbReference type="NCBI Taxonomy" id="1227496"/>
    <lineage>
        <taxon>Archaea</taxon>
        <taxon>Methanobacteriati</taxon>
        <taxon>Methanobacteriota</taxon>
        <taxon>Stenosarchaea group</taxon>
        <taxon>Halobacteria</taxon>
        <taxon>Halobacteriales</taxon>
        <taxon>Natrialbaceae</taxon>
        <taxon>Natrinema</taxon>
    </lineage>
</organism>
<keyword evidence="1" id="KW-0812">Transmembrane</keyword>
<comment type="caution">
    <text evidence="2">The sequence shown here is derived from an EMBL/GenBank/DDBJ whole genome shotgun (WGS) entry which is preliminary data.</text>
</comment>
<keyword evidence="1" id="KW-0472">Membrane</keyword>
<evidence type="ECO:0000313" key="3">
    <source>
        <dbReference type="Proteomes" id="UP000011632"/>
    </source>
</evidence>